<dbReference type="PROSITE" id="PS50004">
    <property type="entry name" value="C2"/>
    <property type="match status" value="1"/>
</dbReference>
<dbReference type="PANTHER" id="PTHR46848">
    <property type="entry name" value="REGULATOR OF G-PROTEIN SIGNALING 3"/>
    <property type="match status" value="1"/>
</dbReference>
<dbReference type="InterPro" id="IPR011993">
    <property type="entry name" value="PH-like_dom_sf"/>
</dbReference>
<dbReference type="InterPro" id="IPR001478">
    <property type="entry name" value="PDZ"/>
</dbReference>
<proteinExistence type="predicted"/>
<evidence type="ECO:0000313" key="7">
    <source>
        <dbReference type="Proteomes" id="UP000694844"/>
    </source>
</evidence>
<gene>
    <name evidence="8" type="primary">LOC111126682</name>
</gene>
<dbReference type="InterPro" id="IPR000219">
    <property type="entry name" value="DH_dom"/>
</dbReference>
<evidence type="ECO:0000256" key="1">
    <source>
        <dbReference type="SAM" id="MobiDB-lite"/>
    </source>
</evidence>
<dbReference type="PROSITE" id="PS50010">
    <property type="entry name" value="DH_2"/>
    <property type="match status" value="1"/>
</dbReference>
<dbReference type="InterPro" id="IPR041489">
    <property type="entry name" value="PDZ_6"/>
</dbReference>
<protein>
    <submittedName>
        <fullName evidence="8">Uncharacterized protein LOC111126682 isoform X4</fullName>
    </submittedName>
</protein>
<feature type="region of interest" description="Disordered" evidence="1">
    <location>
        <begin position="756"/>
        <end position="775"/>
    </location>
</feature>
<dbReference type="InterPro" id="IPR001849">
    <property type="entry name" value="PH_domain"/>
</dbReference>
<dbReference type="PROSITE" id="PS50106">
    <property type="entry name" value="PDZ"/>
    <property type="match status" value="1"/>
</dbReference>
<dbReference type="GO" id="GO:0005085">
    <property type="term" value="F:guanyl-nucleotide exchange factor activity"/>
    <property type="evidence" value="ECO:0007669"/>
    <property type="project" value="InterPro"/>
</dbReference>
<dbReference type="AlphaFoldDB" id="A0A8B8DJN4"/>
<feature type="domain" description="C2" evidence="4">
    <location>
        <begin position="230"/>
        <end position="347"/>
    </location>
</feature>
<dbReference type="Gene3D" id="2.60.40.150">
    <property type="entry name" value="C2 domain"/>
    <property type="match status" value="1"/>
</dbReference>
<dbReference type="GO" id="GO:0005634">
    <property type="term" value="C:nucleus"/>
    <property type="evidence" value="ECO:0007669"/>
    <property type="project" value="TreeGrafter"/>
</dbReference>
<reference evidence="8" key="1">
    <citation type="submission" date="2025-08" db="UniProtKB">
        <authorList>
            <consortium name="RefSeq"/>
        </authorList>
    </citation>
    <scope>IDENTIFICATION</scope>
    <source>
        <tissue evidence="8">Whole sample</tissue>
    </source>
</reference>
<evidence type="ECO:0000256" key="2">
    <source>
        <dbReference type="SAM" id="SignalP"/>
    </source>
</evidence>
<dbReference type="Gene3D" id="1.20.900.10">
    <property type="entry name" value="Dbl homology (DH) domain"/>
    <property type="match status" value="1"/>
</dbReference>
<dbReference type="SMART" id="SM00239">
    <property type="entry name" value="C2"/>
    <property type="match status" value="1"/>
</dbReference>
<dbReference type="OrthoDB" id="2272012at2759"/>
<evidence type="ECO:0000259" key="5">
    <source>
        <dbReference type="PROSITE" id="PS50010"/>
    </source>
</evidence>
<dbReference type="SUPFAM" id="SSF50156">
    <property type="entry name" value="PDZ domain-like"/>
    <property type="match status" value="1"/>
</dbReference>
<feature type="region of interest" description="Disordered" evidence="1">
    <location>
        <begin position="493"/>
        <end position="517"/>
    </location>
</feature>
<dbReference type="Gene3D" id="2.30.29.30">
    <property type="entry name" value="Pleckstrin-homology domain (PH domain)/Phosphotyrosine-binding domain (PTB)"/>
    <property type="match status" value="1"/>
</dbReference>
<dbReference type="InterPro" id="IPR000008">
    <property type="entry name" value="C2_dom"/>
</dbReference>
<dbReference type="SMART" id="SM00228">
    <property type="entry name" value="PDZ"/>
    <property type="match status" value="1"/>
</dbReference>
<keyword evidence="2" id="KW-0732">Signal</keyword>
<dbReference type="SUPFAM" id="SSF50729">
    <property type="entry name" value="PH domain-like"/>
    <property type="match status" value="1"/>
</dbReference>
<name>A0A8B8DJN4_CRAVI</name>
<organism evidence="7 8">
    <name type="scientific">Crassostrea virginica</name>
    <name type="common">Eastern oyster</name>
    <dbReference type="NCBI Taxonomy" id="6565"/>
    <lineage>
        <taxon>Eukaryota</taxon>
        <taxon>Metazoa</taxon>
        <taxon>Spiralia</taxon>
        <taxon>Lophotrochozoa</taxon>
        <taxon>Mollusca</taxon>
        <taxon>Bivalvia</taxon>
        <taxon>Autobranchia</taxon>
        <taxon>Pteriomorphia</taxon>
        <taxon>Ostreida</taxon>
        <taxon>Ostreoidea</taxon>
        <taxon>Ostreidae</taxon>
        <taxon>Crassostrea</taxon>
    </lineage>
</organism>
<dbReference type="InterPro" id="IPR035892">
    <property type="entry name" value="C2_domain_sf"/>
</dbReference>
<dbReference type="SUPFAM" id="SSF48065">
    <property type="entry name" value="DBL homology domain (DH-domain)"/>
    <property type="match status" value="1"/>
</dbReference>
<feature type="signal peptide" evidence="2">
    <location>
        <begin position="1"/>
        <end position="28"/>
    </location>
</feature>
<dbReference type="Pfam" id="PF17820">
    <property type="entry name" value="PDZ_6"/>
    <property type="match status" value="1"/>
</dbReference>
<dbReference type="InterPro" id="IPR036034">
    <property type="entry name" value="PDZ_sf"/>
</dbReference>
<sequence length="944" mass="106798">MTQRTKTNLAMVRSTWLLYLIPVILVLSQGIAGPTHQRAQLHGSVFSSFEEVTNFLRDWFSKLTSTKSNENLAEDGRRQKRDLKPPVDFEVIAHEYLLNETQIYLMQFLGYAEYLNVTKKESLDQIYQREERRLSTMSTPELLHYLTSLSKTLSFGTSGKYLLKSSANTVEMEHIYEEILSPCKRLKVSGNVLPDGLHQPNPPLKGYQAPPPSVMSSEDKKSRPLKVLQNEGQVRLSAYMNFGLLTVHVIQARHLTSKSTPLCNAIVKMSLVPDETRKSRCRTEVVKGSNNPLFDEKFSFELLEEDNSKRLLISVWNKEAGNSEFLGCTSFGIRHLINPRKDTDGWYYLLTEEVGRKKHLKVSSKNQPKLQVRNQRENVPPINKDVWGLESLTVTVHRGEHGYGFSVVESCPVKVGRVDRGSPADHAGLCPGDCIIRVNNQNVSRSQSASVAKLVKSAGPTLIIDIQRSKAYEILDTPSWQQVLPPNSSLEQMELRRGQDDNSGEFSDDSKGTDNSVDEGIFSLPSHLITSTPLPLFMNGHQTVPTANKRKQEAIHRLMSIEMDFIDVMHAGMQRYSRPLRHCILNPRQHFTLFQNIEKLVTISEYHLKQIHDNMPSFCSDTEGSFTSSEGGHSFSIGMIYQSKVHMLSQAYDLYSKGLGEANELLSDLRKSTEFVKFVRDPPLEPQQPSISTFLTRPVHHIREMYQVLQDIFINTTNDDSDFKGLKQVVESLNECVGNISNYSCVDRVPSISSLASSTGSTGHSKTESNSASGRGILAPSCSMNTVRSIDSEVARIQDRLVFSSNIMKFQLCTEDRHLIYAGDMFRWEGTTWKKLFVLLFSDILVQTEQDRSDQLHVMFEPVYLKHMTQVDGQRNHTTELVLHYAADTTPQGIPITHKMLFRAPTTELKYTWKSLLEQKIHNVRGTTTDYYSLSDCSGSAVII</sequence>
<dbReference type="GeneID" id="111126682"/>
<feature type="chain" id="PRO_5034404323" evidence="2">
    <location>
        <begin position="29"/>
        <end position="944"/>
    </location>
</feature>
<dbReference type="Pfam" id="PF00621">
    <property type="entry name" value="RhoGEF"/>
    <property type="match status" value="1"/>
</dbReference>
<dbReference type="RefSeq" id="XP_022327201.1">
    <property type="nucleotide sequence ID" value="XM_022471493.1"/>
</dbReference>
<keyword evidence="7" id="KW-1185">Reference proteome</keyword>
<dbReference type="Proteomes" id="UP000694844">
    <property type="component" value="Chromosome 3"/>
</dbReference>
<feature type="domain" description="PDZ" evidence="6">
    <location>
        <begin position="393"/>
        <end position="470"/>
    </location>
</feature>
<feature type="domain" description="PH" evidence="3">
    <location>
        <begin position="818"/>
        <end position="922"/>
    </location>
</feature>
<dbReference type="SUPFAM" id="SSF49562">
    <property type="entry name" value="C2 domain (Calcium/lipid-binding domain, CaLB)"/>
    <property type="match status" value="1"/>
</dbReference>
<dbReference type="GO" id="GO:0005886">
    <property type="term" value="C:plasma membrane"/>
    <property type="evidence" value="ECO:0007669"/>
    <property type="project" value="TreeGrafter"/>
</dbReference>
<evidence type="ECO:0000259" key="4">
    <source>
        <dbReference type="PROSITE" id="PS50004"/>
    </source>
</evidence>
<evidence type="ECO:0000313" key="8">
    <source>
        <dbReference type="RefSeq" id="XP_022327201.1"/>
    </source>
</evidence>
<evidence type="ECO:0000259" key="6">
    <source>
        <dbReference type="PROSITE" id="PS50106"/>
    </source>
</evidence>
<feature type="region of interest" description="Disordered" evidence="1">
    <location>
        <begin position="194"/>
        <end position="224"/>
    </location>
</feature>
<feature type="domain" description="DH" evidence="5">
    <location>
        <begin position="550"/>
        <end position="743"/>
    </location>
</feature>
<dbReference type="PROSITE" id="PS50003">
    <property type="entry name" value="PH_DOMAIN"/>
    <property type="match status" value="1"/>
</dbReference>
<accession>A0A8B8DJN4</accession>
<dbReference type="PANTHER" id="PTHR46848:SF1">
    <property type="entry name" value="REGULATOR OF G-PROTEIN SIGNALING 3"/>
    <property type="match status" value="1"/>
</dbReference>
<dbReference type="InterPro" id="IPR035899">
    <property type="entry name" value="DBL_dom_sf"/>
</dbReference>
<dbReference type="Gene3D" id="2.30.42.10">
    <property type="match status" value="1"/>
</dbReference>
<evidence type="ECO:0000259" key="3">
    <source>
        <dbReference type="PROSITE" id="PS50003"/>
    </source>
</evidence>
<dbReference type="Pfam" id="PF00168">
    <property type="entry name" value="C2"/>
    <property type="match status" value="1"/>
</dbReference>